<proteinExistence type="predicted"/>
<keyword evidence="3" id="KW-1185">Reference proteome</keyword>
<dbReference type="EMBL" id="KZ613895">
    <property type="protein sequence ID" value="PMD52989.1"/>
    <property type="molecule type" value="Genomic_DNA"/>
</dbReference>
<evidence type="ECO:0000313" key="2">
    <source>
        <dbReference type="EMBL" id="PMD52989.1"/>
    </source>
</evidence>
<evidence type="ECO:0000256" key="1">
    <source>
        <dbReference type="SAM" id="Phobius"/>
    </source>
</evidence>
<dbReference type="RefSeq" id="XP_024729893.1">
    <property type="nucleotide sequence ID" value="XM_024875864.1"/>
</dbReference>
<keyword evidence="1" id="KW-0472">Membrane</keyword>
<accession>A0A2J6SQG2</accession>
<sequence>NYLLYRFPRTRKSNLNLAITSYFNLNIYILNLFIISKAILKRLFNSFLSYYIIFLEDINIISSN</sequence>
<evidence type="ECO:0000313" key="3">
    <source>
        <dbReference type="Proteomes" id="UP000235371"/>
    </source>
</evidence>
<organism evidence="2 3">
    <name type="scientific">Hyaloscypha bicolor E</name>
    <dbReference type="NCBI Taxonomy" id="1095630"/>
    <lineage>
        <taxon>Eukaryota</taxon>
        <taxon>Fungi</taxon>
        <taxon>Dikarya</taxon>
        <taxon>Ascomycota</taxon>
        <taxon>Pezizomycotina</taxon>
        <taxon>Leotiomycetes</taxon>
        <taxon>Helotiales</taxon>
        <taxon>Hyaloscyphaceae</taxon>
        <taxon>Hyaloscypha</taxon>
        <taxon>Hyaloscypha bicolor</taxon>
    </lineage>
</organism>
<name>A0A2J6SQG2_9HELO</name>
<keyword evidence="1" id="KW-0812">Transmembrane</keyword>
<reference evidence="2 3" key="1">
    <citation type="submission" date="2016-04" db="EMBL/GenBank/DDBJ databases">
        <title>A degradative enzymes factory behind the ericoid mycorrhizal symbiosis.</title>
        <authorList>
            <consortium name="DOE Joint Genome Institute"/>
            <person name="Martino E."/>
            <person name="Morin E."/>
            <person name="Grelet G."/>
            <person name="Kuo A."/>
            <person name="Kohler A."/>
            <person name="Daghino S."/>
            <person name="Barry K."/>
            <person name="Choi C."/>
            <person name="Cichocki N."/>
            <person name="Clum A."/>
            <person name="Copeland A."/>
            <person name="Hainaut M."/>
            <person name="Haridas S."/>
            <person name="Labutti K."/>
            <person name="Lindquist E."/>
            <person name="Lipzen A."/>
            <person name="Khouja H.-R."/>
            <person name="Murat C."/>
            <person name="Ohm R."/>
            <person name="Olson A."/>
            <person name="Spatafora J."/>
            <person name="Veneault-Fourrey C."/>
            <person name="Henrissat B."/>
            <person name="Grigoriev I."/>
            <person name="Martin F."/>
            <person name="Perotto S."/>
        </authorList>
    </citation>
    <scope>NUCLEOTIDE SEQUENCE [LARGE SCALE GENOMIC DNA]</scope>
    <source>
        <strain evidence="2 3">E</strain>
    </source>
</reference>
<dbReference type="InParanoid" id="A0A2J6SQG2"/>
<gene>
    <name evidence="2" type="ORF">K444DRAFT_542241</name>
</gene>
<feature type="transmembrane region" description="Helical" evidence="1">
    <location>
        <begin position="20"/>
        <end position="40"/>
    </location>
</feature>
<protein>
    <submittedName>
        <fullName evidence="2">Uncharacterized protein</fullName>
    </submittedName>
</protein>
<dbReference type="GeneID" id="36583943"/>
<keyword evidence="1" id="KW-1133">Transmembrane helix</keyword>
<dbReference type="AlphaFoldDB" id="A0A2J6SQG2"/>
<dbReference type="Proteomes" id="UP000235371">
    <property type="component" value="Unassembled WGS sequence"/>
</dbReference>
<feature type="non-terminal residue" evidence="2">
    <location>
        <position position="1"/>
    </location>
</feature>